<proteinExistence type="predicted"/>
<name>A0A261W2F6_9BORD</name>
<keyword evidence="4" id="KW-1185">Reference proteome</keyword>
<dbReference type="InterPro" id="IPR017592">
    <property type="entry name" value="Pilus_assmbl_Flp-typ_CpaB"/>
</dbReference>
<dbReference type="Proteomes" id="UP000215633">
    <property type="component" value="Unassembled WGS sequence"/>
</dbReference>
<dbReference type="InterPro" id="IPR031571">
    <property type="entry name" value="RcpC_dom"/>
</dbReference>
<protein>
    <submittedName>
        <fullName evidence="3">Flp pilus assembly protein CpaB</fullName>
    </submittedName>
</protein>
<dbReference type="InterPro" id="IPR013974">
    <property type="entry name" value="SAF"/>
</dbReference>
<dbReference type="SMART" id="SM00858">
    <property type="entry name" value="SAF"/>
    <property type="match status" value="1"/>
</dbReference>
<organism evidence="3 4">
    <name type="scientific">Bordetella genomosp. 2</name>
    <dbReference type="NCBI Taxonomy" id="1983456"/>
    <lineage>
        <taxon>Bacteria</taxon>
        <taxon>Pseudomonadati</taxon>
        <taxon>Pseudomonadota</taxon>
        <taxon>Betaproteobacteria</taxon>
        <taxon>Burkholderiales</taxon>
        <taxon>Alcaligenaceae</taxon>
        <taxon>Bordetella</taxon>
    </lineage>
</organism>
<sequence length="321" mass="33295">MTGLTKILAAVLLAAGVVLTFLAYHLATRPAPAAVAAPAGDGASAAPASAPASAGPRYPDVLAATAIAAGTRLEPAMLKVEQWPVSLSQGYARPEDLLGEVARLDIAAGEPVTGQFLAQGLARQLRAGERAVAVPVDEIVGAGNRVMPGDLVDVFFALEKNQEVQGTQVRLLQSRVRVLAYGTQSVDGPPVASDKPAVQRGAQQPARSALLAVPVERVNELLLASRSGHLQLALRAPDDEVLPDRDLFLPRQPVMTARNGLSAAQVEALQTGPNRAYAGDSLAQLDGPAPEPVKRAAARPAGAGGRSIEILRGDSAQHVRY</sequence>
<gene>
    <name evidence="3" type="ORF">CAL24_07530</name>
</gene>
<dbReference type="AlphaFoldDB" id="A0A261W2F6"/>
<reference evidence="4" key="1">
    <citation type="submission" date="2017-05" db="EMBL/GenBank/DDBJ databases">
        <title>Complete and WGS of Bordetella genogroups.</title>
        <authorList>
            <person name="Spilker T."/>
            <person name="Lipuma J."/>
        </authorList>
    </citation>
    <scope>NUCLEOTIDE SEQUENCE [LARGE SCALE GENOMIC DNA]</scope>
    <source>
        <strain evidence="4">AU8256</strain>
    </source>
</reference>
<evidence type="ECO:0000259" key="2">
    <source>
        <dbReference type="SMART" id="SM00858"/>
    </source>
</evidence>
<dbReference type="RefSeq" id="WP_094806258.1">
    <property type="nucleotide sequence ID" value="NZ_NEVT01000003.1"/>
</dbReference>
<dbReference type="NCBIfam" id="TIGR03177">
    <property type="entry name" value="pilus_cpaB"/>
    <property type="match status" value="1"/>
</dbReference>
<dbReference type="EMBL" id="NEVT01000003">
    <property type="protein sequence ID" value="OZI79763.1"/>
    <property type="molecule type" value="Genomic_DNA"/>
</dbReference>
<comment type="caution">
    <text evidence="3">The sequence shown here is derived from an EMBL/GenBank/DDBJ whole genome shotgun (WGS) entry which is preliminary data.</text>
</comment>
<accession>A0A261W2F6</accession>
<dbReference type="Pfam" id="PF16976">
    <property type="entry name" value="RcpC"/>
    <property type="match status" value="1"/>
</dbReference>
<evidence type="ECO:0000256" key="1">
    <source>
        <dbReference type="SAM" id="MobiDB-lite"/>
    </source>
</evidence>
<feature type="domain" description="SAF" evidence="2">
    <location>
        <begin position="58"/>
        <end position="118"/>
    </location>
</feature>
<evidence type="ECO:0000313" key="4">
    <source>
        <dbReference type="Proteomes" id="UP000215633"/>
    </source>
</evidence>
<dbReference type="CDD" id="cd11614">
    <property type="entry name" value="SAF_CpaB_FlgA_like"/>
    <property type="match status" value="1"/>
</dbReference>
<dbReference type="Pfam" id="PF08666">
    <property type="entry name" value="SAF"/>
    <property type="match status" value="1"/>
</dbReference>
<feature type="region of interest" description="Disordered" evidence="1">
    <location>
        <begin position="290"/>
        <end position="309"/>
    </location>
</feature>
<evidence type="ECO:0000313" key="3">
    <source>
        <dbReference type="EMBL" id="OZI79763.1"/>
    </source>
</evidence>